<proteinExistence type="inferred from homology"/>
<dbReference type="PANTHER" id="PTHR12901">
    <property type="entry name" value="SPERM PROTEIN HOMOLOG"/>
    <property type="match status" value="1"/>
</dbReference>
<evidence type="ECO:0000256" key="2">
    <source>
        <dbReference type="ARBA" id="ARBA00022649"/>
    </source>
</evidence>
<evidence type="ECO:0000313" key="4">
    <source>
        <dbReference type="EMBL" id="GLS26849.1"/>
    </source>
</evidence>
<dbReference type="GO" id="GO:0045333">
    <property type="term" value="P:cellular respiration"/>
    <property type="evidence" value="ECO:0007669"/>
    <property type="project" value="InterPro"/>
</dbReference>
<feature type="domain" description="Coenzyme Q-binding protein COQ10 START" evidence="3">
    <location>
        <begin position="26"/>
        <end position="150"/>
    </location>
</feature>
<protein>
    <submittedName>
        <fullName evidence="4">Ubiquinone-binding protein</fullName>
    </submittedName>
</protein>
<organism evidence="4 5">
    <name type="scientific">Marinibactrum halimedae</name>
    <dbReference type="NCBI Taxonomy" id="1444977"/>
    <lineage>
        <taxon>Bacteria</taxon>
        <taxon>Pseudomonadati</taxon>
        <taxon>Pseudomonadota</taxon>
        <taxon>Gammaproteobacteria</taxon>
        <taxon>Cellvibrionales</taxon>
        <taxon>Cellvibrionaceae</taxon>
        <taxon>Marinibactrum</taxon>
    </lineage>
</organism>
<reference evidence="4 5" key="1">
    <citation type="journal article" date="2014" name="Int. J. Syst. Evol. Microbiol.">
        <title>Complete genome sequence of Corynebacterium casei LMG S-19264T (=DSM 44701T), isolated from a smear-ripened cheese.</title>
        <authorList>
            <consortium name="US DOE Joint Genome Institute (JGI-PGF)"/>
            <person name="Walter F."/>
            <person name="Albersmeier A."/>
            <person name="Kalinowski J."/>
            <person name="Ruckert C."/>
        </authorList>
    </citation>
    <scope>NUCLEOTIDE SEQUENCE [LARGE SCALE GENOMIC DNA]</scope>
    <source>
        <strain evidence="4 5">NBRC 110095</strain>
    </source>
</reference>
<keyword evidence="2" id="KW-1277">Toxin-antitoxin system</keyword>
<keyword evidence="5" id="KW-1185">Reference proteome</keyword>
<dbReference type="InterPro" id="IPR023393">
    <property type="entry name" value="START-like_dom_sf"/>
</dbReference>
<accession>A0AA37T4Y3</accession>
<evidence type="ECO:0000256" key="1">
    <source>
        <dbReference type="ARBA" id="ARBA00008918"/>
    </source>
</evidence>
<dbReference type="Proteomes" id="UP001156870">
    <property type="component" value="Unassembled WGS sequence"/>
</dbReference>
<dbReference type="AlphaFoldDB" id="A0AA37T4Y3"/>
<name>A0AA37T4Y3_9GAMM</name>
<dbReference type="Pfam" id="PF03364">
    <property type="entry name" value="Polyketide_cyc"/>
    <property type="match status" value="1"/>
</dbReference>
<evidence type="ECO:0000259" key="3">
    <source>
        <dbReference type="Pfam" id="PF03364"/>
    </source>
</evidence>
<keyword evidence="4" id="KW-0830">Ubiquinone</keyword>
<dbReference type="EMBL" id="BSPD01000062">
    <property type="protein sequence ID" value="GLS26849.1"/>
    <property type="molecule type" value="Genomic_DNA"/>
</dbReference>
<dbReference type="GO" id="GO:0048039">
    <property type="term" value="F:ubiquinone binding"/>
    <property type="evidence" value="ECO:0007669"/>
    <property type="project" value="InterPro"/>
</dbReference>
<evidence type="ECO:0000313" key="5">
    <source>
        <dbReference type="Proteomes" id="UP001156870"/>
    </source>
</evidence>
<dbReference type="PANTHER" id="PTHR12901:SF10">
    <property type="entry name" value="COENZYME Q-BINDING PROTEIN COQ10, MITOCHONDRIAL"/>
    <property type="match status" value="1"/>
</dbReference>
<dbReference type="SUPFAM" id="SSF55961">
    <property type="entry name" value="Bet v1-like"/>
    <property type="match status" value="1"/>
</dbReference>
<dbReference type="Gene3D" id="3.30.530.20">
    <property type="match status" value="1"/>
</dbReference>
<sequence>MAVQCMAFVDRRIGIHVTQINRSALVHYSCEKMFALINDIEKYPQFMDGCIEAKVLQLGENWLEARLTLAKAGIQHSFITRNQLRGPYEMTMTLVEGPFKKLVGQWQFHALSEEACKVSLVLSFEFKSRLLAMAAGKWFELMANKQVDALCKRAKQVYG</sequence>
<gene>
    <name evidence="4" type="ORF">GCM10007877_25680</name>
</gene>
<dbReference type="CDD" id="cd07813">
    <property type="entry name" value="COQ10p_like"/>
    <property type="match status" value="1"/>
</dbReference>
<dbReference type="InterPro" id="IPR005031">
    <property type="entry name" value="COQ10_START"/>
</dbReference>
<dbReference type="InterPro" id="IPR044996">
    <property type="entry name" value="COQ10-like"/>
</dbReference>
<comment type="similarity">
    <text evidence="1">Belongs to the ribosome association toxin RatA family.</text>
</comment>
<comment type="caution">
    <text evidence="4">The sequence shown here is derived from an EMBL/GenBank/DDBJ whole genome shotgun (WGS) entry which is preliminary data.</text>
</comment>